<keyword evidence="15 19" id="KW-0472">Membrane</keyword>
<evidence type="ECO:0000256" key="4">
    <source>
        <dbReference type="ARBA" id="ARBA00004563"/>
    </source>
</evidence>
<keyword evidence="14" id="KW-1031">Host cell junction</keyword>
<evidence type="ECO:0000256" key="18">
    <source>
        <dbReference type="SAM" id="MobiDB-lite"/>
    </source>
</evidence>
<keyword evidence="7" id="KW-1032">Host cell membrane</keyword>
<organismHost>
    <name type="scientific">Macaca nemestrina</name>
    <name type="common">Pig-tailed macaque</name>
    <dbReference type="NCBI Taxonomy" id="9545"/>
</organismHost>
<feature type="domain" description="Envelope glycoprotein E N-terminal" evidence="21">
    <location>
        <begin position="44"/>
        <end position="167"/>
    </location>
</feature>
<feature type="compositionally biased region" description="Basic and acidic residues" evidence="18">
    <location>
        <begin position="520"/>
        <end position="531"/>
    </location>
</feature>
<comment type="subcellular location">
    <subcellularLocation>
        <location evidence="1">Host Golgi apparatus</location>
    </subcellularLocation>
    <subcellularLocation>
        <location evidence="2">Host cell junction</location>
    </subcellularLocation>
    <subcellularLocation>
        <location evidence="3">Host cell membrane</location>
        <topology evidence="3">Single-pass type I membrane protein</topology>
    </subcellularLocation>
    <subcellularLocation>
        <location evidence="4">Virion membrane</location>
        <topology evidence="4">Single-pass type I membrane protein</topology>
    </subcellularLocation>
</comment>
<evidence type="ECO:0000256" key="10">
    <source>
        <dbReference type="ARBA" id="ARBA00022844"/>
    </source>
</evidence>
<evidence type="ECO:0000256" key="17">
    <source>
        <dbReference type="ARBA" id="ARBA00025134"/>
    </source>
</evidence>
<evidence type="ECO:0000256" key="16">
    <source>
        <dbReference type="ARBA" id="ARBA00023180"/>
    </source>
</evidence>
<organismHost>
    <name type="scientific">Macaca leonina</name>
    <name type="common">Northern pig-tailed macaque</name>
    <name type="synonym">Macaca nemestrina leonina</name>
    <dbReference type="NCBI Taxonomy" id="90387"/>
</organismHost>
<comment type="similarity">
    <text evidence="5">Belongs to the alphaherpesvirinae glycoprotein E family.</text>
</comment>
<organismHost>
    <name type="scientific">Macaca fascicularis</name>
    <name type="common">Crab-eating macaque</name>
    <name type="synonym">Cynomolgus monkey</name>
    <dbReference type="NCBI Taxonomy" id="9541"/>
</organismHost>
<feature type="region of interest" description="Disordered" evidence="18">
    <location>
        <begin position="466"/>
        <end position="539"/>
    </location>
</feature>
<evidence type="ECO:0000256" key="6">
    <source>
        <dbReference type="ARBA" id="ARBA00013988"/>
    </source>
</evidence>
<organismHost>
    <name type="scientific">Macaca mulatta</name>
    <name type="common">Rhesus macaque</name>
    <dbReference type="NCBI Taxonomy" id="9544"/>
</organismHost>
<keyword evidence="8 19" id="KW-0812">Transmembrane</keyword>
<reference evidence="22 23" key="1">
    <citation type="journal article" date="2014" name="Arch. Virol.">
        <title>Genome sequence of a pathogenic isolate of monkey B virus (species Macacine herpesvirus 1).</title>
        <authorList>
            <person name="Ohsawa K."/>
            <person name="Black D."/>
            <person name="Ohsawa M."/>
            <person name="Eberle R."/>
        </authorList>
    </citation>
    <scope>NUCLEOTIDE SEQUENCE [LARGE SCALE GENOMIC DNA]</scope>
    <source>
        <strain evidence="22">E90-136</strain>
    </source>
</reference>
<feature type="region of interest" description="Disordered" evidence="18">
    <location>
        <begin position="169"/>
        <end position="203"/>
    </location>
</feature>
<dbReference type="GO" id="GO:0044177">
    <property type="term" value="C:host cell Golgi apparatus"/>
    <property type="evidence" value="ECO:0007669"/>
    <property type="project" value="UniProtKB-SubCell"/>
</dbReference>
<comment type="function">
    <text evidence="17">In epithelial cells, the heterodimer gE/gI is required for the cell-to-cell spread of the virus, by sorting nascent virions to cell junctions. Once the virus reaches the cell junctions, virus particles can spread to adjacent cells extremely rapidly through interactions with cellular receptors that accumulate at these junctions. Implicated in basolateral spread in polarized cells. In neuronal cells, gE/gI is essential for the anterograde spread of the infection throughout the host nervous system. Together with US9, the heterodimer gE/gI is involved in the sorting and transport of viral structural components toward axon tips.</text>
</comment>
<dbReference type="InterPro" id="IPR013783">
    <property type="entry name" value="Ig-like_fold"/>
</dbReference>
<dbReference type="InterPro" id="IPR046463">
    <property type="entry name" value="Herpes_gE_N"/>
</dbReference>
<feature type="transmembrane region" description="Helical" evidence="19">
    <location>
        <begin position="410"/>
        <end position="431"/>
    </location>
</feature>
<name>A0A059WJ91_CHV1</name>
<evidence type="ECO:0000256" key="5">
    <source>
        <dbReference type="ARBA" id="ARBA00008101"/>
    </source>
</evidence>
<evidence type="ECO:0000256" key="7">
    <source>
        <dbReference type="ARBA" id="ARBA00022511"/>
    </source>
</evidence>
<protein>
    <recommendedName>
        <fullName evidence="6">Envelope glycoprotein E</fullName>
    </recommendedName>
</protein>
<evidence type="ECO:0000256" key="8">
    <source>
        <dbReference type="ARBA" id="ARBA00022692"/>
    </source>
</evidence>
<keyword evidence="9" id="KW-1040">Host Golgi apparatus</keyword>
<evidence type="ECO:0000259" key="21">
    <source>
        <dbReference type="Pfam" id="PF20418"/>
    </source>
</evidence>
<evidence type="ECO:0000256" key="15">
    <source>
        <dbReference type="ARBA" id="ARBA00023136"/>
    </source>
</evidence>
<evidence type="ECO:0000313" key="22">
    <source>
        <dbReference type="EMBL" id="AIA09561.1"/>
    </source>
</evidence>
<sequence length="539" mass="58210">MRSAARASGGLLVAWAIGVWACAAAVETTWKHASAGDEVRLFALPAARPGAPPAKVVWEFDPMRACGTLRPSWVSLRPPGQVLDTVVDAECVSEPVLMAAWYDRRDDGAGVPAPFWGPDGVPPQRGNVTNETLVLREARVGDSGMHVLSVSHPPNSTAARRVVFLKVAPRRPEPAGGTPPPWDDAEGGTEEPATPAPPPHPHPIAEVAHVRGVTVSLRTQTAILFAPGDTVHTDVSVIPIAHDDDPYVMEVVWVRFDVPEECGEMRIYEPCLYHPQLPECRSPADAPCAASVWTERLAVRRYGPCSRGVPPPRCPSDAAMESRAGLGWYGHTVNLQLRDASEASGGLYVCVVYVNGHVHAWGHVVISTASRYRNAVVERSPPRYRPPPVEPTPSAQPTGPRPAAPRAPRLVGVLGAAVGLAVAGLSVWACVTCRRARAWRAVKRRDLMAPTYIRVADSELYADLSSYGDSDESEYDSDSDRLPGTDPPPKRGSGFQILSGAKADPWSTEAQRHGNLVTFRTDDTSRYRDPSSPDPPHRR</sequence>
<dbReference type="GO" id="GO:0055036">
    <property type="term" value="C:virion membrane"/>
    <property type="evidence" value="ECO:0007669"/>
    <property type="project" value="UniProtKB-SubCell"/>
</dbReference>
<gene>
    <name evidence="22" type="primary">US8</name>
</gene>
<keyword evidence="16" id="KW-0325">Glycoprotein</keyword>
<dbReference type="Proteomes" id="UP000134119">
    <property type="component" value="Genome"/>
</dbReference>
<feature type="region of interest" description="Disordered" evidence="18">
    <location>
        <begin position="378"/>
        <end position="406"/>
    </location>
</feature>
<keyword evidence="12 22" id="KW-0261">Viral envelope protein</keyword>
<keyword evidence="13 19" id="KW-1133">Transmembrane helix</keyword>
<dbReference type="Pfam" id="PF20418">
    <property type="entry name" value="Herpes_gE_N"/>
    <property type="match status" value="1"/>
</dbReference>
<dbReference type="GO" id="GO:0044156">
    <property type="term" value="C:host cell junction"/>
    <property type="evidence" value="ECO:0007669"/>
    <property type="project" value="UniProtKB-SubCell"/>
</dbReference>
<dbReference type="GO" id="GO:0019031">
    <property type="term" value="C:viral envelope"/>
    <property type="evidence" value="ECO:0007669"/>
    <property type="project" value="UniProtKB-KW"/>
</dbReference>
<evidence type="ECO:0000256" key="9">
    <source>
        <dbReference type="ARBA" id="ARBA00022812"/>
    </source>
</evidence>
<evidence type="ECO:0000256" key="12">
    <source>
        <dbReference type="ARBA" id="ARBA00022879"/>
    </source>
</evidence>
<evidence type="ECO:0000256" key="1">
    <source>
        <dbReference type="ARBA" id="ARBA00004136"/>
    </source>
</evidence>
<evidence type="ECO:0000256" key="19">
    <source>
        <dbReference type="SAM" id="Phobius"/>
    </source>
</evidence>
<feature type="domain" description="Envelope glycoprotein E Fc-binding" evidence="20">
    <location>
        <begin position="211"/>
        <end position="383"/>
    </location>
</feature>
<dbReference type="InterPro" id="IPR003404">
    <property type="entry name" value="Herpes_glycopE_Fc"/>
</dbReference>
<evidence type="ECO:0000256" key="11">
    <source>
        <dbReference type="ARBA" id="ARBA00022870"/>
    </source>
</evidence>
<evidence type="ECO:0000256" key="13">
    <source>
        <dbReference type="ARBA" id="ARBA00022989"/>
    </source>
</evidence>
<dbReference type="Gene3D" id="2.60.40.10">
    <property type="entry name" value="Immunoglobulins"/>
    <property type="match status" value="1"/>
</dbReference>
<evidence type="ECO:0000256" key="2">
    <source>
        <dbReference type="ARBA" id="ARBA00004315"/>
    </source>
</evidence>
<dbReference type="SUPFAM" id="SSF48726">
    <property type="entry name" value="Immunoglobulin"/>
    <property type="match status" value="1"/>
</dbReference>
<evidence type="ECO:0000256" key="3">
    <source>
        <dbReference type="ARBA" id="ARBA00004402"/>
    </source>
</evidence>
<keyword evidence="10" id="KW-0946">Virion</keyword>
<dbReference type="Pfam" id="PF02480">
    <property type="entry name" value="Herpes_gE"/>
    <property type="match status" value="1"/>
</dbReference>
<evidence type="ECO:0000313" key="23">
    <source>
        <dbReference type="Proteomes" id="UP000134119"/>
    </source>
</evidence>
<organism evidence="22 23">
    <name type="scientific">Cercopithecine herpesvirus 1</name>
    <name type="common">CeHV-1</name>
    <name type="synonym">Simian herpes B virus</name>
    <dbReference type="NCBI Taxonomy" id="10325"/>
    <lineage>
        <taxon>Viruses</taxon>
        <taxon>Duplodnaviria</taxon>
        <taxon>Heunggongvirae</taxon>
        <taxon>Peploviricota</taxon>
        <taxon>Herviviricetes</taxon>
        <taxon>Herpesvirales</taxon>
        <taxon>Orthoherpesviridae</taxon>
        <taxon>Alphaherpesvirinae</taxon>
        <taxon>Simplexvirus</taxon>
        <taxon>Simplexvirus macacinealpha1</taxon>
    </lineage>
</organism>
<accession>A0A059WJ91</accession>
<evidence type="ECO:0000256" key="14">
    <source>
        <dbReference type="ARBA" id="ARBA00023081"/>
    </source>
</evidence>
<dbReference type="InterPro" id="IPR036179">
    <property type="entry name" value="Ig-like_dom_sf"/>
</dbReference>
<dbReference type="EMBL" id="KJ566591">
    <property type="protein sequence ID" value="AIA09561.1"/>
    <property type="molecule type" value="Genomic_DNA"/>
</dbReference>
<keyword evidence="11" id="KW-1043">Host membrane</keyword>
<proteinExistence type="inferred from homology"/>
<organismHost>
    <name type="scientific">Homo sapiens</name>
    <name type="common">Human</name>
    <dbReference type="NCBI Taxonomy" id="9606"/>
</organismHost>
<evidence type="ECO:0000259" key="20">
    <source>
        <dbReference type="Pfam" id="PF02480"/>
    </source>
</evidence>